<feature type="non-terminal residue" evidence="1">
    <location>
        <position position="43"/>
    </location>
</feature>
<evidence type="ECO:0000313" key="1">
    <source>
        <dbReference type="EMBL" id="SFG61333.1"/>
    </source>
</evidence>
<proteinExistence type="predicted"/>
<organism evidence="1 2">
    <name type="scientific">Planifilum fulgidum</name>
    <dbReference type="NCBI Taxonomy" id="201973"/>
    <lineage>
        <taxon>Bacteria</taxon>
        <taxon>Bacillati</taxon>
        <taxon>Bacillota</taxon>
        <taxon>Bacilli</taxon>
        <taxon>Bacillales</taxon>
        <taxon>Thermoactinomycetaceae</taxon>
        <taxon>Planifilum</taxon>
    </lineage>
</organism>
<protein>
    <submittedName>
        <fullName evidence="1">Uncharacterized protein</fullName>
    </submittedName>
</protein>
<sequence length="43" mass="4781">MGKDKYRGKIAELINNGPDRLITGGVDDNRIVEVEKELNVTLP</sequence>
<gene>
    <name evidence="1" type="ORF">SAMN04488025_1621</name>
</gene>
<keyword evidence="2" id="KW-1185">Reference proteome</keyword>
<accession>A0A1I2T8M3</accession>
<dbReference type="Proteomes" id="UP000198661">
    <property type="component" value="Unassembled WGS sequence"/>
</dbReference>
<evidence type="ECO:0000313" key="2">
    <source>
        <dbReference type="Proteomes" id="UP000198661"/>
    </source>
</evidence>
<dbReference type="EMBL" id="FOOK01000062">
    <property type="protein sequence ID" value="SFG61333.1"/>
    <property type="molecule type" value="Genomic_DNA"/>
</dbReference>
<dbReference type="AlphaFoldDB" id="A0A1I2T8M3"/>
<name>A0A1I2T8M3_9BACL</name>
<reference evidence="1 2" key="1">
    <citation type="submission" date="2016-10" db="EMBL/GenBank/DDBJ databases">
        <authorList>
            <person name="de Groot N.N."/>
        </authorList>
    </citation>
    <scope>NUCLEOTIDE SEQUENCE [LARGE SCALE GENOMIC DNA]</scope>
    <source>
        <strain evidence="1 2">DSM 44945</strain>
    </source>
</reference>